<dbReference type="Proteomes" id="UP001374803">
    <property type="component" value="Chromosome"/>
</dbReference>
<evidence type="ECO:0000313" key="2">
    <source>
        <dbReference type="EMBL" id="WXB06985.1"/>
    </source>
</evidence>
<dbReference type="EMBL" id="CP089983">
    <property type="protein sequence ID" value="WXB06985.1"/>
    <property type="molecule type" value="Genomic_DNA"/>
</dbReference>
<dbReference type="Pfam" id="PF13432">
    <property type="entry name" value="TPR_16"/>
    <property type="match status" value="1"/>
</dbReference>
<gene>
    <name evidence="2" type="ORF">LVJ94_07035</name>
</gene>
<evidence type="ECO:0000256" key="1">
    <source>
        <dbReference type="SAM" id="MobiDB-lite"/>
    </source>
</evidence>
<protein>
    <submittedName>
        <fullName evidence="2">Tetratricopeptide repeat protein</fullName>
    </submittedName>
</protein>
<dbReference type="SUPFAM" id="SSF48452">
    <property type="entry name" value="TPR-like"/>
    <property type="match status" value="1"/>
</dbReference>
<feature type="region of interest" description="Disordered" evidence="1">
    <location>
        <begin position="64"/>
        <end position="84"/>
    </location>
</feature>
<organism evidence="2 3">
    <name type="scientific">Pendulispora rubella</name>
    <dbReference type="NCBI Taxonomy" id="2741070"/>
    <lineage>
        <taxon>Bacteria</taxon>
        <taxon>Pseudomonadati</taxon>
        <taxon>Myxococcota</taxon>
        <taxon>Myxococcia</taxon>
        <taxon>Myxococcales</taxon>
        <taxon>Sorangiineae</taxon>
        <taxon>Pendulisporaceae</taxon>
        <taxon>Pendulispora</taxon>
    </lineage>
</organism>
<dbReference type="Gene3D" id="2.60.120.1440">
    <property type="match status" value="1"/>
</dbReference>
<dbReference type="RefSeq" id="WP_394836646.1">
    <property type="nucleotide sequence ID" value="NZ_CP089929.1"/>
</dbReference>
<dbReference type="Gene3D" id="1.25.40.10">
    <property type="entry name" value="Tetratricopeptide repeat domain"/>
    <property type="match status" value="1"/>
</dbReference>
<sequence>MVLESGGIALDIPRVEARAFVVSAANHQITVLGTAFRVRIEPRPDREVLHVDVTRGTVQVARDDGSSRRVLGSGETWSTTVEPGLAPTASAPVIELPPSAAPPPRPAATVDGPKELLARATDARAQGRSKDAAAAFDQLRKRYRNDPRAGLAALELGRIRLDALGDAAGALEALDDALAIAPGAPLREDAEARRVDALDALSDPRCAAARTSYLGRYPQGVHAKTVRLRCTQR</sequence>
<evidence type="ECO:0000313" key="3">
    <source>
        <dbReference type="Proteomes" id="UP001374803"/>
    </source>
</evidence>
<dbReference type="InterPro" id="IPR011990">
    <property type="entry name" value="TPR-like_helical_dom_sf"/>
</dbReference>
<accession>A0ABZ2L9H8</accession>
<proteinExistence type="predicted"/>
<name>A0ABZ2L9H8_9BACT</name>
<keyword evidence="3" id="KW-1185">Reference proteome</keyword>
<reference evidence="2" key="1">
    <citation type="submission" date="2021-12" db="EMBL/GenBank/DDBJ databases">
        <title>Discovery of the Pendulisporaceae a myxobacterial family with distinct sporulation behavior and unique specialized metabolism.</title>
        <authorList>
            <person name="Garcia R."/>
            <person name="Popoff A."/>
            <person name="Bader C.D."/>
            <person name="Loehr J."/>
            <person name="Walesch S."/>
            <person name="Walt C."/>
            <person name="Boldt J."/>
            <person name="Bunk B."/>
            <person name="Haeckl F.J.F.P.J."/>
            <person name="Gunesch A.P."/>
            <person name="Birkelbach J."/>
            <person name="Nuebel U."/>
            <person name="Pietschmann T."/>
            <person name="Bach T."/>
            <person name="Mueller R."/>
        </authorList>
    </citation>
    <scope>NUCLEOTIDE SEQUENCE</scope>
    <source>
        <strain evidence="2">MSr11367</strain>
    </source>
</reference>